<proteinExistence type="predicted"/>
<dbReference type="AlphaFoldDB" id="A0A199W8Y8"/>
<evidence type="ECO:0000256" key="1">
    <source>
        <dbReference type="ARBA" id="ARBA00004170"/>
    </source>
</evidence>
<dbReference type="EMBL" id="LSRQ01000104">
    <property type="protein sequence ID" value="OAY85360.1"/>
    <property type="molecule type" value="Genomic_DNA"/>
</dbReference>
<dbReference type="SUPFAM" id="SSF50044">
    <property type="entry name" value="SH3-domain"/>
    <property type="match status" value="1"/>
</dbReference>
<dbReference type="Gene3D" id="2.30.30.40">
    <property type="entry name" value="SH3 Domains"/>
    <property type="match status" value="1"/>
</dbReference>
<organism evidence="5 6">
    <name type="scientific">Ananas comosus</name>
    <name type="common">Pineapple</name>
    <name type="synonym">Ananas ananas</name>
    <dbReference type="NCBI Taxonomy" id="4615"/>
    <lineage>
        <taxon>Eukaryota</taxon>
        <taxon>Viridiplantae</taxon>
        <taxon>Streptophyta</taxon>
        <taxon>Embryophyta</taxon>
        <taxon>Tracheophyta</taxon>
        <taxon>Spermatophyta</taxon>
        <taxon>Magnoliopsida</taxon>
        <taxon>Liliopsida</taxon>
        <taxon>Poales</taxon>
        <taxon>Bromeliaceae</taxon>
        <taxon>Bromelioideae</taxon>
        <taxon>Ananas</taxon>
    </lineage>
</organism>
<dbReference type="InterPro" id="IPR036028">
    <property type="entry name" value="SH3-like_dom_sf"/>
</dbReference>
<keyword evidence="3" id="KW-0472">Membrane</keyword>
<feature type="coiled-coil region" evidence="4">
    <location>
        <begin position="149"/>
        <end position="213"/>
    </location>
</feature>
<name>A0A199W8Y8_ANACO</name>
<dbReference type="InterPro" id="IPR050384">
    <property type="entry name" value="Endophilin_SH3RF"/>
</dbReference>
<dbReference type="SUPFAM" id="SSF103657">
    <property type="entry name" value="BAR/IMD domain-like"/>
    <property type="match status" value="1"/>
</dbReference>
<comment type="caution">
    <text evidence="5">The sequence shown here is derived from an EMBL/GenBank/DDBJ whole genome shotgun (WGS) entry which is preliminary data.</text>
</comment>
<protein>
    <submittedName>
        <fullName evidence="5">SH3 domain-containing protein 2</fullName>
    </submittedName>
</protein>
<dbReference type="PANTHER" id="PTHR14167">
    <property type="entry name" value="SH3 DOMAIN-CONTAINING"/>
    <property type="match status" value="1"/>
</dbReference>
<sequence>MEAIRKQASKLREQVARQQQAVLKQFGGGGYGSSDNVFSDEGELQQHQKLEKLYISTRAAKHFQRDIVRGVEGYIVTGSKQVEIGNKLSEDSRKYGVENTCTSGNTLSKAALCFSKARVQMEKERGNLLKALGTQVAEPLRAMVMGAPLEDARHLAQRYDKVRQEAEAQAIEVSKRQIKVRETPGNGDLISKLEAAESKLHELKSNMGVLGKEAVAAMTAVEGQQQRLTLQRLIAMVESERAYHQRILQILDQLEGEMVSERQRIEAAPSPVIENSMPPPPSYEEANGMFATPSVDELAESTEYFLGEAIQSYQAESNVELTLSVSSNGWAEGECKGKAGWFPHGYIERRDRVLASKVAHIF</sequence>
<comment type="subcellular location">
    <subcellularLocation>
        <location evidence="1">Membrane</location>
        <topology evidence="1">Peripheral membrane protein</topology>
    </subcellularLocation>
</comment>
<dbReference type="STRING" id="4615.A0A199W8Y8"/>
<accession>A0A199W8Y8</accession>
<evidence type="ECO:0000256" key="3">
    <source>
        <dbReference type="ARBA" id="ARBA00023136"/>
    </source>
</evidence>
<evidence type="ECO:0000256" key="4">
    <source>
        <dbReference type="SAM" id="Coils"/>
    </source>
</evidence>
<gene>
    <name evidence="5" type="ORF">ACMD2_15479</name>
</gene>
<dbReference type="PANTHER" id="PTHR14167:SF81">
    <property type="entry name" value="ENDOPHILIN-A"/>
    <property type="match status" value="1"/>
</dbReference>
<evidence type="ECO:0000313" key="6">
    <source>
        <dbReference type="Proteomes" id="UP000092600"/>
    </source>
</evidence>
<dbReference type="InterPro" id="IPR027267">
    <property type="entry name" value="AH/BAR_dom_sf"/>
</dbReference>
<reference evidence="5 6" key="1">
    <citation type="journal article" date="2016" name="DNA Res.">
        <title>The draft genome of MD-2 pineapple using hybrid error correction of long reads.</title>
        <authorList>
            <person name="Redwan R.M."/>
            <person name="Saidin A."/>
            <person name="Kumar S.V."/>
        </authorList>
    </citation>
    <scope>NUCLEOTIDE SEQUENCE [LARGE SCALE GENOMIC DNA]</scope>
    <source>
        <strain evidence="6">cv. MD2</strain>
        <tissue evidence="5">Leaf</tissue>
    </source>
</reference>
<evidence type="ECO:0000256" key="2">
    <source>
        <dbReference type="ARBA" id="ARBA00023054"/>
    </source>
</evidence>
<dbReference type="Proteomes" id="UP000092600">
    <property type="component" value="Unassembled WGS sequence"/>
</dbReference>
<evidence type="ECO:0000313" key="5">
    <source>
        <dbReference type="EMBL" id="OAY85360.1"/>
    </source>
</evidence>
<keyword evidence="2 4" id="KW-0175">Coiled coil</keyword>
<dbReference type="Gene3D" id="1.20.1270.60">
    <property type="entry name" value="Arfaptin homology (AH) domain/BAR domain"/>
    <property type="match status" value="1"/>
</dbReference>